<dbReference type="InterPro" id="IPR025016">
    <property type="entry name" value="DUF3955"/>
</dbReference>
<reference evidence="4 5" key="1">
    <citation type="journal article" date="2015" name="Genome Announc.">
        <title>Expanding the biotechnology potential of lactobacilli through comparative genomics of 213 strains and associated genera.</title>
        <authorList>
            <person name="Sun Z."/>
            <person name="Harris H.M."/>
            <person name="McCann A."/>
            <person name="Guo C."/>
            <person name="Argimon S."/>
            <person name="Zhang W."/>
            <person name="Yang X."/>
            <person name="Jeffery I.B."/>
            <person name="Cooney J.C."/>
            <person name="Kagawa T.F."/>
            <person name="Liu W."/>
            <person name="Song Y."/>
            <person name="Salvetti E."/>
            <person name="Wrobel A."/>
            <person name="Rasinkangas P."/>
            <person name="Parkhill J."/>
            <person name="Rea M.C."/>
            <person name="O'Sullivan O."/>
            <person name="Ritari J."/>
            <person name="Douillard F.P."/>
            <person name="Paul Ross R."/>
            <person name="Yang R."/>
            <person name="Briner A.E."/>
            <person name="Felis G.E."/>
            <person name="de Vos W.M."/>
            <person name="Barrangou R."/>
            <person name="Klaenhammer T.R."/>
            <person name="Caufield P.W."/>
            <person name="Cui Y."/>
            <person name="Zhang H."/>
            <person name="O'Toole P.W."/>
        </authorList>
    </citation>
    <scope>NUCLEOTIDE SEQUENCE [LARGE SCALE GENOMIC DNA]</scope>
    <source>
        <strain evidence="4 5">DSM 20515</strain>
    </source>
</reference>
<feature type="transmembrane region" description="Helical" evidence="2">
    <location>
        <begin position="122"/>
        <end position="143"/>
    </location>
</feature>
<evidence type="ECO:0000313" key="4">
    <source>
        <dbReference type="EMBL" id="KRM74900.1"/>
    </source>
</evidence>
<keyword evidence="2" id="KW-0812">Transmembrane</keyword>
<dbReference type="GO" id="GO:0003677">
    <property type="term" value="F:DNA binding"/>
    <property type="evidence" value="ECO:0007669"/>
    <property type="project" value="UniProtKB-KW"/>
</dbReference>
<evidence type="ECO:0000256" key="2">
    <source>
        <dbReference type="SAM" id="Phobius"/>
    </source>
</evidence>
<dbReference type="PANTHER" id="PTHR46558:SF15">
    <property type="entry name" value="HELIX-TURN-HELIX DOMAIN PROTEIN"/>
    <property type="match status" value="1"/>
</dbReference>
<dbReference type="InterPro" id="IPR001387">
    <property type="entry name" value="Cro/C1-type_HTH"/>
</dbReference>
<dbReference type="PANTHER" id="PTHR46558">
    <property type="entry name" value="TRACRIPTIONAL REGULATORY PROTEIN-RELATED-RELATED"/>
    <property type="match status" value="1"/>
</dbReference>
<evidence type="ECO:0000256" key="1">
    <source>
        <dbReference type="ARBA" id="ARBA00023125"/>
    </source>
</evidence>
<dbReference type="PATRIC" id="fig|1423733.4.peg.2970"/>
<dbReference type="PROSITE" id="PS50943">
    <property type="entry name" value="HTH_CROC1"/>
    <property type="match status" value="1"/>
</dbReference>
<keyword evidence="1" id="KW-0238">DNA-binding</keyword>
<dbReference type="CDD" id="cd00093">
    <property type="entry name" value="HTH_XRE"/>
    <property type="match status" value="1"/>
</dbReference>
<dbReference type="Pfam" id="PF13127">
    <property type="entry name" value="DUF3955"/>
    <property type="match status" value="1"/>
</dbReference>
<organism evidence="4 5">
    <name type="scientific">Secundilactobacillus collinoides DSM 20515 = JCM 1123</name>
    <dbReference type="NCBI Taxonomy" id="1423733"/>
    <lineage>
        <taxon>Bacteria</taxon>
        <taxon>Bacillati</taxon>
        <taxon>Bacillota</taxon>
        <taxon>Bacilli</taxon>
        <taxon>Lactobacillales</taxon>
        <taxon>Lactobacillaceae</taxon>
        <taxon>Secundilactobacillus</taxon>
    </lineage>
</organism>
<dbReference type="Pfam" id="PF01381">
    <property type="entry name" value="HTH_3"/>
    <property type="match status" value="1"/>
</dbReference>
<accession>A0A0R2BAM7</accession>
<dbReference type="Gene3D" id="1.10.260.40">
    <property type="entry name" value="lambda repressor-like DNA-binding domains"/>
    <property type="match status" value="1"/>
</dbReference>
<gene>
    <name evidence="4" type="ORF">FC82_GL002846</name>
</gene>
<comment type="caution">
    <text evidence="4">The sequence shown here is derived from an EMBL/GenBank/DDBJ whole genome shotgun (WGS) entry which is preliminary data.</text>
</comment>
<feature type="domain" description="HTH cro/C1-type" evidence="3">
    <location>
        <begin position="7"/>
        <end position="61"/>
    </location>
</feature>
<name>A0A0R2BAM7_SECCO</name>
<keyword evidence="2" id="KW-0472">Membrane</keyword>
<evidence type="ECO:0000259" key="3">
    <source>
        <dbReference type="PROSITE" id="PS50943"/>
    </source>
</evidence>
<dbReference type="Proteomes" id="UP000051845">
    <property type="component" value="Unassembled WGS sequence"/>
</dbReference>
<protein>
    <recommendedName>
        <fullName evidence="3">HTH cro/C1-type domain-containing protein</fullName>
    </recommendedName>
</protein>
<dbReference type="SUPFAM" id="SSF47413">
    <property type="entry name" value="lambda repressor-like DNA-binding domains"/>
    <property type="match status" value="1"/>
</dbReference>
<evidence type="ECO:0000313" key="5">
    <source>
        <dbReference type="Proteomes" id="UP000051845"/>
    </source>
</evidence>
<keyword evidence="2" id="KW-1133">Transmembrane helix</keyword>
<dbReference type="InterPro" id="IPR010982">
    <property type="entry name" value="Lambda_DNA-bd_dom_sf"/>
</dbReference>
<feature type="transmembrane region" description="Helical" evidence="2">
    <location>
        <begin position="84"/>
        <end position="110"/>
    </location>
</feature>
<dbReference type="SMART" id="SM00530">
    <property type="entry name" value="HTH_XRE"/>
    <property type="match status" value="1"/>
</dbReference>
<dbReference type="AlphaFoldDB" id="A0A0R2BAM7"/>
<sequence length="149" mass="16823">MDFKRQIKTIRTQHQLTQAELAAKLHVSRQTISSWETGRNLPDLETVVMIAQVFHVTLDALILGDQTMQTKLFKDGNQTHRARLNLAAAIVFLLGVGSFLFEAFLAPTWIGANGILHEPFFFLLPVGYLLIFAAFIILCISLVHRLLHK</sequence>
<proteinExistence type="predicted"/>
<dbReference type="EMBL" id="AYYR01000067">
    <property type="protein sequence ID" value="KRM74900.1"/>
    <property type="molecule type" value="Genomic_DNA"/>
</dbReference>
<dbReference type="STRING" id="33960.TY91_10340"/>
<dbReference type="RefSeq" id="WP_054760370.1">
    <property type="nucleotide sequence ID" value="NZ_AYYR01000067.1"/>
</dbReference>